<organism evidence="3 4">
    <name type="scientific">Chlamydia crocodili</name>
    <dbReference type="NCBI Taxonomy" id="2766982"/>
    <lineage>
        <taxon>Bacteria</taxon>
        <taxon>Pseudomonadati</taxon>
        <taxon>Chlamydiota</taxon>
        <taxon>Chlamydiia</taxon>
        <taxon>Chlamydiales</taxon>
        <taxon>Chlamydiaceae</taxon>
        <taxon>Chlamydia/Chlamydophila group</taxon>
        <taxon>Chlamydia</taxon>
    </lineage>
</organism>
<dbReference type="EMBL" id="CP060791">
    <property type="protein sequence ID" value="QVE49075.1"/>
    <property type="molecule type" value="Genomic_DNA"/>
</dbReference>
<feature type="compositionally biased region" description="Pro residues" evidence="1">
    <location>
        <begin position="346"/>
        <end position="364"/>
    </location>
</feature>
<feature type="region of interest" description="Disordered" evidence="1">
    <location>
        <begin position="338"/>
        <end position="378"/>
    </location>
</feature>
<evidence type="ECO:0000256" key="1">
    <source>
        <dbReference type="SAM" id="MobiDB-lite"/>
    </source>
</evidence>
<evidence type="ECO:0000313" key="3">
    <source>
        <dbReference type="EMBL" id="QVE49075.1"/>
    </source>
</evidence>
<proteinExistence type="predicted"/>
<feature type="transmembrane region" description="Helical" evidence="2">
    <location>
        <begin position="116"/>
        <end position="142"/>
    </location>
</feature>
<dbReference type="GeneID" id="301705000"/>
<protein>
    <recommendedName>
        <fullName evidence="5">Inner membrane protein</fullName>
    </recommendedName>
</protein>
<keyword evidence="2" id="KW-1133">Transmembrane helix</keyword>
<evidence type="ECO:0008006" key="5">
    <source>
        <dbReference type="Google" id="ProtNLM"/>
    </source>
</evidence>
<name>A0ABX8CGZ0_9CHLA</name>
<dbReference type="NCBIfam" id="NF047332">
    <property type="entry name" value="Chlamy_GarD"/>
    <property type="match status" value="1"/>
</dbReference>
<evidence type="ECO:0000313" key="4">
    <source>
        <dbReference type="Proteomes" id="UP000680625"/>
    </source>
</evidence>
<gene>
    <name evidence="3" type="ORF">H9Q19_05195</name>
</gene>
<dbReference type="RefSeq" id="WP_213240970.1">
    <property type="nucleotide sequence ID" value="NZ_CP060791.1"/>
</dbReference>
<accession>A0ABX8CGZ0</accession>
<feature type="transmembrane region" description="Helical" evidence="2">
    <location>
        <begin position="239"/>
        <end position="266"/>
    </location>
</feature>
<keyword evidence="2" id="KW-0812">Transmembrane</keyword>
<feature type="transmembrane region" description="Helical" evidence="2">
    <location>
        <begin position="207"/>
        <end position="233"/>
    </location>
</feature>
<keyword evidence="2" id="KW-0472">Membrane</keyword>
<evidence type="ECO:0000256" key="2">
    <source>
        <dbReference type="SAM" id="Phobius"/>
    </source>
</evidence>
<keyword evidence="4" id="KW-1185">Reference proteome</keyword>
<sequence length="378" mass="40238">MTVPSLNNKLLVSNENVRYAIVNLTNEGSLDFTELSPNSPAKRFLFNRSHANSVSINRLAATSPALQPTGTAPELETAFAIMSTSGAVFRCVEHVLWINALCNLCRGGSGGNGDSVIVAFVFGILATLILGIFGSSLGSAILSSMKIHSASKEISRLEHSNKDIIYSVGDFRINDQAGARSKSAALISLEANKELISAYKNYRASKIAFLVCAIICSIALLALAAGAILGIFFSGPLAAAAISAAIIGCCAGGGSLILIGFISFIIASVHMAKKQQAAVLHLNNATLYSMVADQILNNPNEYDNNTISQVIAQQSITKYPQRLFNQMERAYLNIEQQFPRGTGHPSPTPSAPPPYSDNPPPYSDLPPSYEEATRSGRN</sequence>
<dbReference type="Proteomes" id="UP000680625">
    <property type="component" value="Chromosome"/>
</dbReference>
<reference evidence="3 4" key="1">
    <citation type="submission" date="2020-08" db="EMBL/GenBank/DDBJ databases">
        <title>Isolation and characterization of novel Chlamydia from Siamese crocodiles (Crocodylus siamensis).</title>
        <authorList>
            <person name="Sariya L."/>
        </authorList>
    </citation>
    <scope>NUCLEOTIDE SEQUENCE [LARGE SCALE GENOMIC DNA]</scope>
    <source>
        <strain evidence="3 4">No. 12</strain>
    </source>
</reference>